<keyword evidence="2" id="KW-0560">Oxidoreductase</keyword>
<dbReference type="Pfam" id="PF00037">
    <property type="entry name" value="Fer4"/>
    <property type="match status" value="1"/>
</dbReference>
<gene>
    <name evidence="7" type="ORF">ENT89_01765</name>
    <name evidence="6" type="ORF">ENX77_06835</name>
</gene>
<dbReference type="GO" id="GO:0016491">
    <property type="term" value="F:oxidoreductase activity"/>
    <property type="evidence" value="ECO:0007669"/>
    <property type="project" value="UniProtKB-KW"/>
</dbReference>
<dbReference type="SUPFAM" id="SSF54862">
    <property type="entry name" value="4Fe-4S ferredoxins"/>
    <property type="match status" value="1"/>
</dbReference>
<dbReference type="InterPro" id="IPR017900">
    <property type="entry name" value="4Fe4S_Fe_S_CS"/>
</dbReference>
<reference evidence="7" key="1">
    <citation type="journal article" date="2020" name="mSystems">
        <title>Genome- and Community-Level Interaction Insights into Carbon Utilization and Element Cycling Functions of Hydrothermarchaeota in Hydrothermal Sediment.</title>
        <authorList>
            <person name="Zhou Z."/>
            <person name="Liu Y."/>
            <person name="Xu W."/>
            <person name="Pan J."/>
            <person name="Luo Z.H."/>
            <person name="Li M."/>
        </authorList>
    </citation>
    <scope>NUCLEOTIDE SEQUENCE [LARGE SCALE GENOMIC DNA]</scope>
    <source>
        <strain evidence="7">SpSt-62</strain>
        <strain evidence="6">SpSt-97</strain>
    </source>
</reference>
<dbReference type="AlphaFoldDB" id="A0A7C4S4Y1"/>
<feature type="domain" description="4Fe-4S ferredoxin-type" evidence="5">
    <location>
        <begin position="41"/>
        <end position="64"/>
    </location>
</feature>
<evidence type="ECO:0000256" key="1">
    <source>
        <dbReference type="ARBA" id="ARBA00022723"/>
    </source>
</evidence>
<keyword evidence="4" id="KW-0411">Iron-sulfur</keyword>
<dbReference type="Pfam" id="PF02662">
    <property type="entry name" value="FlpD"/>
    <property type="match status" value="1"/>
</dbReference>
<comment type="caution">
    <text evidence="7">The sequence shown here is derived from an EMBL/GenBank/DDBJ whole genome shotgun (WGS) entry which is preliminary data.</text>
</comment>
<dbReference type="PROSITE" id="PS00198">
    <property type="entry name" value="4FE4S_FER_1"/>
    <property type="match status" value="2"/>
</dbReference>
<dbReference type="GO" id="GO:0046872">
    <property type="term" value="F:metal ion binding"/>
    <property type="evidence" value="ECO:0007669"/>
    <property type="project" value="UniProtKB-KW"/>
</dbReference>
<dbReference type="Gene3D" id="3.30.70.20">
    <property type="match status" value="1"/>
</dbReference>
<dbReference type="PROSITE" id="PS51379">
    <property type="entry name" value="4FE4S_FER_2"/>
    <property type="match status" value="2"/>
</dbReference>
<dbReference type="InterPro" id="IPR017896">
    <property type="entry name" value="4Fe4S_Fe-S-bd"/>
</dbReference>
<protein>
    <submittedName>
        <fullName evidence="7">Hydrogenase iron-sulfur subunit</fullName>
    </submittedName>
</protein>
<dbReference type="GO" id="GO:0051536">
    <property type="term" value="F:iron-sulfur cluster binding"/>
    <property type="evidence" value="ECO:0007669"/>
    <property type="project" value="UniProtKB-KW"/>
</dbReference>
<name>A0A7C4S4Y1_9EURY</name>
<evidence type="ECO:0000256" key="4">
    <source>
        <dbReference type="ARBA" id="ARBA00023014"/>
    </source>
</evidence>
<feature type="domain" description="4Fe-4S ferredoxin-type" evidence="5">
    <location>
        <begin position="7"/>
        <end position="36"/>
    </location>
</feature>
<evidence type="ECO:0000259" key="5">
    <source>
        <dbReference type="PROSITE" id="PS51379"/>
    </source>
</evidence>
<organism evidence="7">
    <name type="scientific">Geoglobus ahangari</name>
    <dbReference type="NCBI Taxonomy" id="113653"/>
    <lineage>
        <taxon>Archaea</taxon>
        <taxon>Methanobacteriati</taxon>
        <taxon>Methanobacteriota</taxon>
        <taxon>Archaeoglobi</taxon>
        <taxon>Archaeoglobales</taxon>
        <taxon>Archaeoglobaceae</taxon>
        <taxon>Geoglobus</taxon>
    </lineage>
</organism>
<dbReference type="InterPro" id="IPR003813">
    <property type="entry name" value="MvhD/FlpD"/>
</dbReference>
<keyword evidence="3" id="KW-0408">Iron</keyword>
<dbReference type="EMBL" id="DTPI01000032">
    <property type="protein sequence ID" value="HGE66810.1"/>
    <property type="molecule type" value="Genomic_DNA"/>
</dbReference>
<sequence>MPETQVKSLLIDNTKCITCSICVSLCPHDALTIVDRVPEVTGKCRVCGLCASSCPPKAITMAAKKFRDESLAEEIDGDIVVFSCRRIKSTADACVISLLCSARIDISLIADAFMKGAKCVIVSTCGKNCRNYPGSEEAKSKVNAFKKILKAIGESKDRILLVEGDFAKAVESVKGKFTEKVEKADLLKSITLNRDLRALIAKMRSITEEGNAYGEKIPREKYEKILDNAIDRALKISIIMKNLNGIATVSELVKKTSLSYKDIMDTILEMKKRNLIEIDVGDELIVKGVSS</sequence>
<evidence type="ECO:0000256" key="2">
    <source>
        <dbReference type="ARBA" id="ARBA00023002"/>
    </source>
</evidence>
<evidence type="ECO:0000313" key="7">
    <source>
        <dbReference type="EMBL" id="HGU58933.1"/>
    </source>
</evidence>
<evidence type="ECO:0000313" key="6">
    <source>
        <dbReference type="EMBL" id="HGE66810.1"/>
    </source>
</evidence>
<evidence type="ECO:0000256" key="3">
    <source>
        <dbReference type="ARBA" id="ARBA00023004"/>
    </source>
</evidence>
<keyword evidence="1" id="KW-0479">Metal-binding</keyword>
<accession>A0A7C4S4Y1</accession>
<proteinExistence type="predicted"/>
<dbReference type="EMBL" id="DTAK01000012">
    <property type="protein sequence ID" value="HGU58933.1"/>
    <property type="molecule type" value="Genomic_DNA"/>
</dbReference>